<feature type="transmembrane region" description="Helical" evidence="1">
    <location>
        <begin position="178"/>
        <end position="196"/>
    </location>
</feature>
<feature type="transmembrane region" description="Helical" evidence="1">
    <location>
        <begin position="92"/>
        <end position="112"/>
    </location>
</feature>
<feature type="transmembrane region" description="Helical" evidence="1">
    <location>
        <begin position="300"/>
        <end position="322"/>
    </location>
</feature>
<dbReference type="GO" id="GO:0016747">
    <property type="term" value="F:acyltransferase activity, transferring groups other than amino-acyl groups"/>
    <property type="evidence" value="ECO:0007669"/>
    <property type="project" value="InterPro"/>
</dbReference>
<reference evidence="3 4" key="1">
    <citation type="submission" date="2016-06" db="EMBL/GenBank/DDBJ databases">
        <title>Three novel species with peptidoglycan cell walls form the new genus Lacunisphaera gen. nov. in the family Opitutaceae of the verrucomicrobial subdivision 4.</title>
        <authorList>
            <person name="Rast P."/>
            <person name="Gloeckner I."/>
            <person name="Jogler M."/>
            <person name="Boedeker C."/>
            <person name="Jeske O."/>
            <person name="Wiegand S."/>
            <person name="Reinhardt R."/>
            <person name="Schumann P."/>
            <person name="Rohde M."/>
            <person name="Spring S."/>
            <person name="Gloeckner F.O."/>
            <person name="Jogler C."/>
        </authorList>
    </citation>
    <scope>NUCLEOTIDE SEQUENCE [LARGE SCALE GENOMIC DNA]</scope>
    <source>
        <strain evidence="3 4">IG16b</strain>
    </source>
</reference>
<dbReference type="Pfam" id="PF01757">
    <property type="entry name" value="Acyl_transf_3"/>
    <property type="match status" value="1"/>
</dbReference>
<dbReference type="KEGG" id="obg:Verru16b_01699"/>
<dbReference type="PANTHER" id="PTHR23028">
    <property type="entry name" value="ACETYLTRANSFERASE"/>
    <property type="match status" value="1"/>
</dbReference>
<keyword evidence="1" id="KW-0812">Transmembrane</keyword>
<keyword evidence="3" id="KW-0012">Acyltransferase</keyword>
<organism evidence="3 4">
    <name type="scientific">Lacunisphaera limnophila</name>
    <dbReference type="NCBI Taxonomy" id="1838286"/>
    <lineage>
        <taxon>Bacteria</taxon>
        <taxon>Pseudomonadati</taxon>
        <taxon>Verrucomicrobiota</taxon>
        <taxon>Opitutia</taxon>
        <taxon>Opitutales</taxon>
        <taxon>Opitutaceae</taxon>
        <taxon>Lacunisphaera</taxon>
    </lineage>
</organism>
<protein>
    <submittedName>
        <fullName evidence="3">Acyltransferase family protein</fullName>
    </submittedName>
</protein>
<dbReference type="Proteomes" id="UP000095228">
    <property type="component" value="Chromosome"/>
</dbReference>
<accession>A0A1D8AUS3</accession>
<feature type="transmembrane region" description="Helical" evidence="1">
    <location>
        <begin position="328"/>
        <end position="346"/>
    </location>
</feature>
<evidence type="ECO:0000256" key="1">
    <source>
        <dbReference type="SAM" id="Phobius"/>
    </source>
</evidence>
<feature type="transmembrane region" description="Helical" evidence="1">
    <location>
        <begin position="262"/>
        <end position="279"/>
    </location>
</feature>
<evidence type="ECO:0000259" key="2">
    <source>
        <dbReference type="Pfam" id="PF01757"/>
    </source>
</evidence>
<gene>
    <name evidence="3" type="ORF">Verru16b_01699</name>
</gene>
<keyword evidence="1" id="KW-0472">Membrane</keyword>
<feature type="transmembrane region" description="Helical" evidence="1">
    <location>
        <begin position="234"/>
        <end position="250"/>
    </location>
</feature>
<evidence type="ECO:0000313" key="3">
    <source>
        <dbReference type="EMBL" id="AOS44633.1"/>
    </source>
</evidence>
<sequence length="361" mass="40646">MLRGACALAVFLNHWAVWSDFQPVGSAGTLVHGGLELVYQAFIQLAWPTGGQHPAVICFFVLSGFCVHGPFERRLGQPVDWRGYFHRRTRRIMPVYWAGALLGLVYVLAYLWRPAADPLLQLHATATPAGVAARLGGWAGLWPEEIFAGNYTLGTVAVEILIYLMYPLFFLAAAAGRWWLLALIAVGLQFLALALRHVVDPFVLFSGVLVMALFWYLGALAAHLRRKLDWRVPGWWLGAGWALFLLLQQTPHFFGLNMLKQLVWGLLCMGGIVWLISWEERHQAKRGHALVRLLRGAGDISYPLYAMHTPVILLVNWGLLTAFASRSYAWQLSLNLVLPVLVAILVHREIERRFYRPQHPG</sequence>
<dbReference type="EMBL" id="CP016094">
    <property type="protein sequence ID" value="AOS44633.1"/>
    <property type="molecule type" value="Genomic_DNA"/>
</dbReference>
<dbReference type="InterPro" id="IPR002656">
    <property type="entry name" value="Acyl_transf_3_dom"/>
</dbReference>
<proteinExistence type="predicted"/>
<name>A0A1D8AUS3_9BACT</name>
<dbReference type="STRING" id="1838286.Verru16b_01699"/>
<keyword evidence="3" id="KW-0808">Transferase</keyword>
<dbReference type="InterPro" id="IPR050879">
    <property type="entry name" value="Acyltransferase_3"/>
</dbReference>
<evidence type="ECO:0000313" key="4">
    <source>
        <dbReference type="Proteomes" id="UP000095228"/>
    </source>
</evidence>
<keyword evidence="1" id="KW-1133">Transmembrane helix</keyword>
<keyword evidence="4" id="KW-1185">Reference proteome</keyword>
<feature type="domain" description="Acyltransferase 3" evidence="2">
    <location>
        <begin position="2"/>
        <end position="346"/>
    </location>
</feature>
<dbReference type="AlphaFoldDB" id="A0A1D8AUS3"/>
<feature type="transmembrane region" description="Helical" evidence="1">
    <location>
        <begin position="151"/>
        <end position="171"/>
    </location>
</feature>
<feature type="transmembrane region" description="Helical" evidence="1">
    <location>
        <begin position="202"/>
        <end position="222"/>
    </location>
</feature>